<evidence type="ECO:0000256" key="2">
    <source>
        <dbReference type="ARBA" id="ARBA00004323"/>
    </source>
</evidence>
<comment type="pathway">
    <text evidence="4">Glycan metabolism; heparan sulfate biosynthesis.</text>
</comment>
<organism evidence="16 17">
    <name type="scientific">Biomphalaria glabrata</name>
    <name type="common">Bloodfluke planorb</name>
    <name type="synonym">Freshwater snail</name>
    <dbReference type="NCBI Taxonomy" id="6526"/>
    <lineage>
        <taxon>Eukaryota</taxon>
        <taxon>Metazoa</taxon>
        <taxon>Spiralia</taxon>
        <taxon>Lophotrochozoa</taxon>
        <taxon>Mollusca</taxon>
        <taxon>Gastropoda</taxon>
        <taxon>Heterobranchia</taxon>
        <taxon>Euthyneura</taxon>
        <taxon>Panpulmonata</taxon>
        <taxon>Hygrophila</taxon>
        <taxon>Lymnaeoidea</taxon>
        <taxon>Planorbidae</taxon>
        <taxon>Biomphalaria</taxon>
    </lineage>
</organism>
<evidence type="ECO:0000256" key="8">
    <source>
        <dbReference type="ARBA" id="ARBA00022692"/>
    </source>
</evidence>
<dbReference type="GO" id="GO:0047220">
    <property type="term" value="F:galactosylxylosylprotein 3-beta-galactosyltransferase activity"/>
    <property type="evidence" value="ECO:0007669"/>
    <property type="project" value="TreeGrafter"/>
</dbReference>
<dbReference type="GO" id="GO:0000139">
    <property type="term" value="C:Golgi membrane"/>
    <property type="evidence" value="ECO:0007669"/>
    <property type="project" value="UniProtKB-SubCell"/>
</dbReference>
<comment type="similarity">
    <text evidence="5 15">Belongs to the glycosyltransferase 31 family.</text>
</comment>
<evidence type="ECO:0000256" key="12">
    <source>
        <dbReference type="ARBA" id="ARBA00023136"/>
    </source>
</evidence>
<evidence type="ECO:0000256" key="14">
    <source>
        <dbReference type="ARBA" id="ARBA00023211"/>
    </source>
</evidence>
<dbReference type="PANTHER" id="PTHR11214:SF3">
    <property type="entry name" value="BETA-1,3-GALACTOSYLTRANSFERASE 6"/>
    <property type="match status" value="1"/>
</dbReference>
<dbReference type="EnsemblMetazoa" id="BGLB038024-RB">
    <property type="protein sequence ID" value="BGLB038024-PB"/>
    <property type="gene ID" value="BGLB038024"/>
</dbReference>
<sequence>MGMLRRLQFSVRYCCKCRYIPVLICCVFFTLSILLYSSTYNTQCRTERVIQSSHHELVNRQAPDDKPLKASLVILIISSPDNFHVRETIRNTWLKNVNDFNILAKFVVGGASLDTQAKDKIDKEESIFKDLIVLDDVSDSYQELTNKVQKAFLWLNYNVDFTHVLKVDDDSYVRVSNLMSELQNKPKEKLYWGFFDGRANVKVSGKWKETNWILCDKYLPYARGGGYVLSSDLVYFITSNHPLFQHYLSEDVSIGTWLSPLKIYRHHDQNFDTEYVSRGCLNSYIITHKQSASKLQELHDNLLTLGQLCKKEYILRGSYEYNWSYPPSKCCMRENIQDVHG</sequence>
<evidence type="ECO:0000256" key="15">
    <source>
        <dbReference type="RuleBase" id="RU363063"/>
    </source>
</evidence>
<dbReference type="InterPro" id="IPR002659">
    <property type="entry name" value="Glyco_trans_31"/>
</dbReference>
<evidence type="ECO:0000256" key="6">
    <source>
        <dbReference type="ARBA" id="ARBA00022676"/>
    </source>
</evidence>
<dbReference type="EC" id="2.4.1.-" evidence="15"/>
<keyword evidence="6 15" id="KW-0328">Glycosyltransferase</keyword>
<keyword evidence="12 15" id="KW-0472">Membrane</keyword>
<evidence type="ECO:0000313" key="16">
    <source>
        <dbReference type="EnsemblMetazoa" id="BGLB038024-PB"/>
    </source>
</evidence>
<protein>
    <recommendedName>
        <fullName evidence="15">Hexosyltransferase</fullName>
        <ecNumber evidence="15">2.4.1.-</ecNumber>
    </recommendedName>
</protein>
<feature type="transmembrane region" description="Helical" evidence="15">
    <location>
        <begin position="20"/>
        <end position="38"/>
    </location>
</feature>
<dbReference type="Proteomes" id="UP000076420">
    <property type="component" value="Unassembled WGS sequence"/>
</dbReference>
<dbReference type="GO" id="GO:0006493">
    <property type="term" value="P:protein O-linked glycosylation"/>
    <property type="evidence" value="ECO:0007669"/>
    <property type="project" value="TreeGrafter"/>
</dbReference>
<evidence type="ECO:0000313" key="17">
    <source>
        <dbReference type="Proteomes" id="UP000076420"/>
    </source>
</evidence>
<dbReference type="STRING" id="6526.A0A2C9M391"/>
<keyword evidence="10 15" id="KW-1133">Transmembrane helix</keyword>
<reference evidence="16" key="1">
    <citation type="submission" date="2020-05" db="UniProtKB">
        <authorList>
            <consortium name="EnsemblMetazoa"/>
        </authorList>
    </citation>
    <scope>IDENTIFICATION</scope>
    <source>
        <strain evidence="16">BB02</strain>
    </source>
</reference>
<gene>
    <name evidence="16" type="primary">106065403</name>
</gene>
<dbReference type="RefSeq" id="XP_013079650.2">
    <property type="nucleotide sequence ID" value="XM_013224196.2"/>
</dbReference>
<keyword evidence="11 15" id="KW-0333">Golgi apparatus</keyword>
<dbReference type="Gene3D" id="3.90.550.50">
    <property type="match status" value="1"/>
</dbReference>
<evidence type="ECO:0000256" key="5">
    <source>
        <dbReference type="ARBA" id="ARBA00008661"/>
    </source>
</evidence>
<keyword evidence="13" id="KW-0325">Glycoprotein</keyword>
<dbReference type="FunFam" id="3.90.550.50:FF:000018">
    <property type="entry name" value="Hexosyltransferase"/>
    <property type="match status" value="1"/>
</dbReference>
<dbReference type="AlphaFoldDB" id="A0A2C9M391"/>
<dbReference type="VEuPathDB" id="VectorBase:BGLAX_030660"/>
<evidence type="ECO:0000256" key="13">
    <source>
        <dbReference type="ARBA" id="ARBA00023180"/>
    </source>
</evidence>
<keyword evidence="14" id="KW-0464">Manganese</keyword>
<name>A0A2C9M391_BIOGL</name>
<evidence type="ECO:0000256" key="3">
    <source>
        <dbReference type="ARBA" id="ARBA00004840"/>
    </source>
</evidence>
<dbReference type="OrthoDB" id="1158011at2759"/>
<proteinExistence type="inferred from homology"/>
<dbReference type="RefSeq" id="XP_013079651.2">
    <property type="nucleotide sequence ID" value="XM_013224197.2"/>
</dbReference>
<evidence type="ECO:0000256" key="9">
    <source>
        <dbReference type="ARBA" id="ARBA00022968"/>
    </source>
</evidence>
<dbReference type="VEuPathDB" id="VectorBase:BGLB038024"/>
<keyword evidence="8 15" id="KW-0812">Transmembrane</keyword>
<dbReference type="GO" id="GO:0006024">
    <property type="term" value="P:glycosaminoglycan biosynthetic process"/>
    <property type="evidence" value="ECO:0007669"/>
    <property type="project" value="UniProtKB-ARBA"/>
</dbReference>
<evidence type="ECO:0000256" key="10">
    <source>
        <dbReference type="ARBA" id="ARBA00022989"/>
    </source>
</evidence>
<comment type="cofactor">
    <cofactor evidence="1">
        <name>Mn(2+)</name>
        <dbReference type="ChEBI" id="CHEBI:29035"/>
    </cofactor>
</comment>
<evidence type="ECO:0000256" key="1">
    <source>
        <dbReference type="ARBA" id="ARBA00001936"/>
    </source>
</evidence>
<dbReference type="PANTHER" id="PTHR11214">
    <property type="entry name" value="BETA-1,3-N-ACETYLGLUCOSAMINYLTRANSFERASE"/>
    <property type="match status" value="1"/>
</dbReference>
<dbReference type="KEGG" id="bgt:106065403"/>
<comment type="pathway">
    <text evidence="3">Glycan metabolism; chondroitin sulfate biosynthesis.</text>
</comment>
<comment type="subcellular location">
    <subcellularLocation>
        <location evidence="2 15">Golgi apparatus membrane</location>
        <topology evidence="2 15">Single-pass type II membrane protein</topology>
    </subcellularLocation>
</comment>
<dbReference type="EnsemblMetazoa" id="BGLB038024-RA">
    <property type="protein sequence ID" value="BGLB038024-PA"/>
    <property type="gene ID" value="BGLB038024"/>
</dbReference>
<evidence type="ECO:0000256" key="7">
    <source>
        <dbReference type="ARBA" id="ARBA00022679"/>
    </source>
</evidence>
<evidence type="ECO:0000256" key="11">
    <source>
        <dbReference type="ARBA" id="ARBA00023034"/>
    </source>
</evidence>
<dbReference type="Pfam" id="PF01762">
    <property type="entry name" value="Galactosyl_T"/>
    <property type="match status" value="1"/>
</dbReference>
<keyword evidence="7" id="KW-0808">Transferase</keyword>
<keyword evidence="9 15" id="KW-0735">Signal-anchor</keyword>
<accession>A0A2C9M391</accession>
<evidence type="ECO:0000256" key="4">
    <source>
        <dbReference type="ARBA" id="ARBA00005093"/>
    </source>
</evidence>